<keyword evidence="2" id="KW-0732">Signal</keyword>
<dbReference type="AlphaFoldDB" id="A0A7S2G128"/>
<dbReference type="Gene3D" id="3.40.50.1000">
    <property type="entry name" value="HAD superfamily/HAD-like"/>
    <property type="match status" value="1"/>
</dbReference>
<sequence length="375" mass="41495">MVCRWLAAAALVPLANGLLPSWPARNMPDHPPSPHRRSKPVRVSSFYDGEFDLPPLPPVPGEDAAPDPRPSISFFEPSSDSDLFLPPQAPDAVREGEMGGEIGRYGDAGGGRTEGYWAGLQEAPDRLRASDLNELLQPDHLDRLRFANFPMQSYGALFQWDVLVRDAIEVYRQPWARVAAEHNLPLPDDEEVMRAAGMRPERAIQQTFRWTDDWGETQRLAFDHYEMKADVLRTHAFEPAEGALEWLGILNEYKVPCCLCAGSALDRASAELAMTKAGLDHLVTDFVTIEDGCETAEQSFLVSCIKVRRPPERCVVFADEQHAITAAHEVTSKAVAVLTSGARGGSTRHADTRVSALDDLSLMTLRELFKGVPVR</sequence>
<dbReference type="InterPro" id="IPR023214">
    <property type="entry name" value="HAD_sf"/>
</dbReference>
<dbReference type="InterPro" id="IPR036412">
    <property type="entry name" value="HAD-like_sf"/>
</dbReference>
<dbReference type="Gene3D" id="1.10.150.240">
    <property type="entry name" value="Putative phosphatase, domain 2"/>
    <property type="match status" value="1"/>
</dbReference>
<evidence type="ECO:0000256" key="2">
    <source>
        <dbReference type="SAM" id="SignalP"/>
    </source>
</evidence>
<feature type="chain" id="PRO_5030707340" evidence="2">
    <location>
        <begin position="18"/>
        <end position="375"/>
    </location>
</feature>
<gene>
    <name evidence="3" type="ORF">CBRE1094_LOCUS7963</name>
</gene>
<feature type="signal peptide" evidence="2">
    <location>
        <begin position="1"/>
        <end position="17"/>
    </location>
</feature>
<feature type="region of interest" description="Disordered" evidence="1">
    <location>
        <begin position="20"/>
        <end position="40"/>
    </location>
</feature>
<feature type="region of interest" description="Disordered" evidence="1">
    <location>
        <begin position="52"/>
        <end position="71"/>
    </location>
</feature>
<organism evidence="3">
    <name type="scientific">Haptolina brevifila</name>
    <dbReference type="NCBI Taxonomy" id="156173"/>
    <lineage>
        <taxon>Eukaryota</taxon>
        <taxon>Haptista</taxon>
        <taxon>Haptophyta</taxon>
        <taxon>Prymnesiophyceae</taxon>
        <taxon>Prymnesiales</taxon>
        <taxon>Prymnesiaceae</taxon>
        <taxon>Haptolina</taxon>
    </lineage>
</organism>
<proteinExistence type="predicted"/>
<name>A0A7S2G128_9EUKA</name>
<dbReference type="SUPFAM" id="SSF56784">
    <property type="entry name" value="HAD-like"/>
    <property type="match status" value="1"/>
</dbReference>
<dbReference type="PANTHER" id="PTHR47858:SF2">
    <property type="entry name" value="HALOACID DEHALOGENASE-LIKE HYDROLASE (HAD) SUPERFAMILY PROTEIN"/>
    <property type="match status" value="1"/>
</dbReference>
<dbReference type="EMBL" id="HBGU01014846">
    <property type="protein sequence ID" value="CAD9422177.1"/>
    <property type="molecule type" value="Transcribed_RNA"/>
</dbReference>
<evidence type="ECO:0000256" key="1">
    <source>
        <dbReference type="SAM" id="MobiDB-lite"/>
    </source>
</evidence>
<reference evidence="3" key="1">
    <citation type="submission" date="2021-01" db="EMBL/GenBank/DDBJ databases">
        <authorList>
            <person name="Corre E."/>
            <person name="Pelletier E."/>
            <person name="Niang G."/>
            <person name="Scheremetjew M."/>
            <person name="Finn R."/>
            <person name="Kale V."/>
            <person name="Holt S."/>
            <person name="Cochrane G."/>
            <person name="Meng A."/>
            <person name="Brown T."/>
            <person name="Cohen L."/>
        </authorList>
    </citation>
    <scope>NUCLEOTIDE SEQUENCE</scope>
    <source>
        <strain evidence="3">UTEX LB 985</strain>
    </source>
</reference>
<protein>
    <submittedName>
        <fullName evidence="3">Uncharacterized protein</fullName>
    </submittedName>
</protein>
<dbReference type="InterPro" id="IPR023198">
    <property type="entry name" value="PGP-like_dom2"/>
</dbReference>
<evidence type="ECO:0000313" key="3">
    <source>
        <dbReference type="EMBL" id="CAD9422177.1"/>
    </source>
</evidence>
<dbReference type="PANTHER" id="PTHR47858">
    <property type="entry name" value="HALOACID DEHALOGENASE-LIKE HYDROLASE (HAD) SUPERFAMILY PROTEIN"/>
    <property type="match status" value="1"/>
</dbReference>
<dbReference type="CDD" id="cd07505">
    <property type="entry name" value="HAD_BPGM-like"/>
    <property type="match status" value="1"/>
</dbReference>
<accession>A0A7S2G128</accession>